<sequence>MARRGGQLLDVLRTNPDLEVLDVGDIHIDILSPSSITTLHRLRYISLKDSDEATDGPALMAETLSPFYETLLRLHKRFGGSEILLNDEGFLWRTSDNFDLEEGQDLYSDEGLYLCTDENPDSDTAERLGVLIYGYYDPFYPRWVDRILQNEPGLQITFGIEAKFNEDIIEIIAPM</sequence>
<keyword evidence="2" id="KW-1185">Reference proteome</keyword>
<reference evidence="1 2" key="1">
    <citation type="submission" date="2014-04" db="EMBL/GenBank/DDBJ databases">
        <authorList>
            <consortium name="DOE Joint Genome Institute"/>
            <person name="Kuo A."/>
            <person name="Girlanda M."/>
            <person name="Perotto S."/>
            <person name="Kohler A."/>
            <person name="Nagy L.G."/>
            <person name="Floudas D."/>
            <person name="Copeland A."/>
            <person name="Barry K.W."/>
            <person name="Cichocki N."/>
            <person name="Veneault-Fourrey C."/>
            <person name="LaButti K."/>
            <person name="Lindquist E.A."/>
            <person name="Lipzen A."/>
            <person name="Lundell T."/>
            <person name="Morin E."/>
            <person name="Murat C."/>
            <person name="Sun H."/>
            <person name="Tunlid A."/>
            <person name="Henrissat B."/>
            <person name="Grigoriev I.V."/>
            <person name="Hibbett D.S."/>
            <person name="Martin F."/>
            <person name="Nordberg H.P."/>
            <person name="Cantor M.N."/>
            <person name="Hua S.X."/>
        </authorList>
    </citation>
    <scope>NUCLEOTIDE SEQUENCE [LARGE SCALE GENOMIC DNA]</scope>
    <source>
        <strain evidence="1 2">MUT 4182</strain>
    </source>
</reference>
<evidence type="ECO:0000313" key="2">
    <source>
        <dbReference type="Proteomes" id="UP000054248"/>
    </source>
</evidence>
<dbReference type="HOGENOM" id="CLU_1533693_0_0_1"/>
<organism evidence="1 2">
    <name type="scientific">Tulasnella calospora MUT 4182</name>
    <dbReference type="NCBI Taxonomy" id="1051891"/>
    <lineage>
        <taxon>Eukaryota</taxon>
        <taxon>Fungi</taxon>
        <taxon>Dikarya</taxon>
        <taxon>Basidiomycota</taxon>
        <taxon>Agaricomycotina</taxon>
        <taxon>Agaricomycetes</taxon>
        <taxon>Cantharellales</taxon>
        <taxon>Tulasnellaceae</taxon>
        <taxon>Tulasnella</taxon>
    </lineage>
</organism>
<name>A0A0C3Q503_9AGAM</name>
<dbReference type="AlphaFoldDB" id="A0A0C3Q503"/>
<proteinExistence type="predicted"/>
<dbReference type="Proteomes" id="UP000054248">
    <property type="component" value="Unassembled WGS sequence"/>
</dbReference>
<gene>
    <name evidence="1" type="ORF">M407DRAFT_26434</name>
</gene>
<protein>
    <submittedName>
        <fullName evidence="1">Uncharacterized protein</fullName>
    </submittedName>
</protein>
<accession>A0A0C3Q503</accession>
<evidence type="ECO:0000313" key="1">
    <source>
        <dbReference type="EMBL" id="KIO24160.1"/>
    </source>
</evidence>
<reference evidence="2" key="2">
    <citation type="submission" date="2015-01" db="EMBL/GenBank/DDBJ databases">
        <title>Evolutionary Origins and Diversification of the Mycorrhizal Mutualists.</title>
        <authorList>
            <consortium name="DOE Joint Genome Institute"/>
            <consortium name="Mycorrhizal Genomics Consortium"/>
            <person name="Kohler A."/>
            <person name="Kuo A."/>
            <person name="Nagy L.G."/>
            <person name="Floudas D."/>
            <person name="Copeland A."/>
            <person name="Barry K.W."/>
            <person name="Cichocki N."/>
            <person name="Veneault-Fourrey C."/>
            <person name="LaButti K."/>
            <person name="Lindquist E.A."/>
            <person name="Lipzen A."/>
            <person name="Lundell T."/>
            <person name="Morin E."/>
            <person name="Murat C."/>
            <person name="Riley R."/>
            <person name="Ohm R."/>
            <person name="Sun H."/>
            <person name="Tunlid A."/>
            <person name="Henrissat B."/>
            <person name="Grigoriev I.V."/>
            <person name="Hibbett D.S."/>
            <person name="Martin F."/>
        </authorList>
    </citation>
    <scope>NUCLEOTIDE SEQUENCE [LARGE SCALE GENOMIC DNA]</scope>
    <source>
        <strain evidence="2">MUT 4182</strain>
    </source>
</reference>
<dbReference type="EMBL" id="KN823067">
    <property type="protein sequence ID" value="KIO24160.1"/>
    <property type="molecule type" value="Genomic_DNA"/>
</dbReference>